<comment type="caution">
    <text evidence="2">The sequence shown here is derived from an EMBL/GenBank/DDBJ whole genome shotgun (WGS) entry which is preliminary data.</text>
</comment>
<sequence>MAKGDLVYIESPYAESESGSVEDHVEYTRLCMIDCIKRGEFPFVSHLLYPQVLDDLDASERRQGMQSGKVWGALADLRVVYTDQGESKGMTWGIKHAVGLGQRVEYRSLRDEESDADCP</sequence>
<proteinExistence type="predicted"/>
<organism evidence="2">
    <name type="scientific">marine sediment metagenome</name>
    <dbReference type="NCBI Taxonomy" id="412755"/>
    <lineage>
        <taxon>unclassified sequences</taxon>
        <taxon>metagenomes</taxon>
        <taxon>ecological metagenomes</taxon>
    </lineage>
</organism>
<feature type="domain" description="DUF7768" evidence="1">
    <location>
        <begin position="6"/>
        <end position="107"/>
    </location>
</feature>
<reference evidence="2" key="1">
    <citation type="journal article" date="2015" name="Nature">
        <title>Complex archaea that bridge the gap between prokaryotes and eukaryotes.</title>
        <authorList>
            <person name="Spang A."/>
            <person name="Saw J.H."/>
            <person name="Jorgensen S.L."/>
            <person name="Zaremba-Niedzwiedzka K."/>
            <person name="Martijn J."/>
            <person name="Lind A.E."/>
            <person name="van Eijk R."/>
            <person name="Schleper C."/>
            <person name="Guy L."/>
            <person name="Ettema T.J."/>
        </authorList>
    </citation>
    <scope>NUCLEOTIDE SEQUENCE</scope>
</reference>
<dbReference type="Pfam" id="PF24963">
    <property type="entry name" value="DUF7768"/>
    <property type="match status" value="1"/>
</dbReference>
<name>A0A0F9VHD6_9ZZZZ</name>
<evidence type="ECO:0000313" key="2">
    <source>
        <dbReference type="EMBL" id="KKN65213.1"/>
    </source>
</evidence>
<gene>
    <name evidence="2" type="ORF">LCGC14_0483890</name>
</gene>
<dbReference type="AlphaFoldDB" id="A0A0F9VHD6"/>
<evidence type="ECO:0000259" key="1">
    <source>
        <dbReference type="Pfam" id="PF24963"/>
    </source>
</evidence>
<dbReference type="EMBL" id="LAZR01000531">
    <property type="protein sequence ID" value="KKN65213.1"/>
    <property type="molecule type" value="Genomic_DNA"/>
</dbReference>
<protein>
    <recommendedName>
        <fullName evidence="1">DUF7768 domain-containing protein</fullName>
    </recommendedName>
</protein>
<accession>A0A0F9VHD6</accession>
<dbReference type="InterPro" id="IPR056670">
    <property type="entry name" value="DUF7768"/>
</dbReference>
<dbReference type="Gene3D" id="3.40.50.10400">
    <property type="entry name" value="Hypothetical protein PA1492"/>
    <property type="match status" value="1"/>
</dbReference>